<sequence>MRIYPELGIATVAISNDTEFNARTFLNETDVEFFPSEISRQSAE</sequence>
<organism evidence="1 2">
    <name type="scientific">Leptospira santarosai str. ZUN179</name>
    <dbReference type="NCBI Taxonomy" id="1049985"/>
    <lineage>
        <taxon>Bacteria</taxon>
        <taxon>Pseudomonadati</taxon>
        <taxon>Spirochaetota</taxon>
        <taxon>Spirochaetia</taxon>
        <taxon>Leptospirales</taxon>
        <taxon>Leptospiraceae</taxon>
        <taxon>Leptospira</taxon>
    </lineage>
</organism>
<evidence type="ECO:0000313" key="2">
    <source>
        <dbReference type="Proteomes" id="UP000012160"/>
    </source>
</evidence>
<proteinExistence type="predicted"/>
<accession>M6UFI1</accession>
<evidence type="ECO:0000313" key="1">
    <source>
        <dbReference type="EMBL" id="EMO43857.1"/>
    </source>
</evidence>
<dbReference type="Proteomes" id="UP000012160">
    <property type="component" value="Unassembled WGS sequence"/>
</dbReference>
<protein>
    <submittedName>
        <fullName evidence="1">Uncharacterized protein</fullName>
    </submittedName>
</protein>
<gene>
    <name evidence="1" type="ORF">LEP1GSC187_2632</name>
</gene>
<dbReference type="AlphaFoldDB" id="M6UFI1"/>
<reference evidence="1 2" key="1">
    <citation type="submission" date="2013-01" db="EMBL/GenBank/DDBJ databases">
        <authorList>
            <person name="Harkins D.M."/>
            <person name="Durkin A.S."/>
            <person name="Brinkac L.M."/>
            <person name="Haft D.H."/>
            <person name="Selengut J.D."/>
            <person name="Sanka R."/>
            <person name="DePew J."/>
            <person name="Purushe J."/>
            <person name="Matthias M.A."/>
            <person name="Vinetz J.M."/>
            <person name="Sutton G.G."/>
            <person name="Nierman W.C."/>
            <person name="Fouts D.E."/>
        </authorList>
    </citation>
    <scope>NUCLEOTIDE SEQUENCE [LARGE SCALE GENOMIC DNA]</scope>
    <source>
        <strain evidence="1 2">ZUN179</strain>
    </source>
</reference>
<name>M6UFI1_9LEPT</name>
<comment type="caution">
    <text evidence="1">The sequence shown here is derived from an EMBL/GenBank/DDBJ whole genome shotgun (WGS) entry which is preliminary data.</text>
</comment>
<dbReference type="EMBL" id="AHOQ02000046">
    <property type="protein sequence ID" value="EMO43857.1"/>
    <property type="molecule type" value="Genomic_DNA"/>
</dbReference>